<dbReference type="Gene3D" id="4.10.280.10">
    <property type="entry name" value="Helix-loop-helix DNA-binding domain"/>
    <property type="match status" value="1"/>
</dbReference>
<evidence type="ECO:0000256" key="5">
    <source>
        <dbReference type="RuleBase" id="RU369104"/>
    </source>
</evidence>
<feature type="domain" description="BHLH" evidence="8">
    <location>
        <begin position="244"/>
        <end position="293"/>
    </location>
</feature>
<gene>
    <name evidence="9" type="ORF">CARUB_v10023324mg</name>
</gene>
<keyword evidence="3 5" id="KW-0804">Transcription</keyword>
<dbReference type="Pfam" id="PF14215">
    <property type="entry name" value="bHLH-MYC_N"/>
    <property type="match status" value="1"/>
</dbReference>
<dbReference type="GO" id="GO:0000976">
    <property type="term" value="F:transcription cis-regulatory region binding"/>
    <property type="evidence" value="ECO:0007669"/>
    <property type="project" value="TreeGrafter"/>
</dbReference>
<evidence type="ECO:0000256" key="3">
    <source>
        <dbReference type="ARBA" id="ARBA00023163"/>
    </source>
</evidence>
<accession>R0HCK7</accession>
<dbReference type="Proteomes" id="UP000029121">
    <property type="component" value="Unassembled WGS sequence"/>
</dbReference>
<dbReference type="InterPro" id="IPR045084">
    <property type="entry name" value="AIB/MYC-like"/>
</dbReference>
<dbReference type="OrthoDB" id="1926382at2759"/>
<dbReference type="InterPro" id="IPR025610">
    <property type="entry name" value="MYC/MYB_N"/>
</dbReference>
<feature type="coiled-coil region" evidence="6">
    <location>
        <begin position="290"/>
        <end position="324"/>
    </location>
</feature>
<dbReference type="GO" id="GO:0005634">
    <property type="term" value="C:nucleus"/>
    <property type="evidence" value="ECO:0007669"/>
    <property type="project" value="UniProtKB-SubCell"/>
</dbReference>
<keyword evidence="4 5" id="KW-0539">Nucleus</keyword>
<feature type="compositionally biased region" description="Polar residues" evidence="7">
    <location>
        <begin position="216"/>
        <end position="226"/>
    </location>
</feature>
<dbReference type="GO" id="GO:0046983">
    <property type="term" value="F:protein dimerization activity"/>
    <property type="evidence" value="ECO:0007669"/>
    <property type="project" value="InterPro"/>
</dbReference>
<protein>
    <recommendedName>
        <fullName evidence="5">Transcription factor</fullName>
        <shortName evidence="5">bHLH transcription factor</shortName>
    </recommendedName>
    <alternativeName>
        <fullName evidence="5">Basic helix-loop-helix protein</fullName>
    </alternativeName>
</protein>
<dbReference type="SUPFAM" id="SSF47459">
    <property type="entry name" value="HLH, helix-loop-helix DNA-binding domain"/>
    <property type="match status" value="1"/>
</dbReference>
<organism evidence="9 10">
    <name type="scientific">Capsella rubella</name>
    <dbReference type="NCBI Taxonomy" id="81985"/>
    <lineage>
        <taxon>Eukaryota</taxon>
        <taxon>Viridiplantae</taxon>
        <taxon>Streptophyta</taxon>
        <taxon>Embryophyta</taxon>
        <taxon>Tracheophyta</taxon>
        <taxon>Spermatophyta</taxon>
        <taxon>Magnoliopsida</taxon>
        <taxon>eudicotyledons</taxon>
        <taxon>Gunneridae</taxon>
        <taxon>Pentapetalae</taxon>
        <taxon>rosids</taxon>
        <taxon>malvids</taxon>
        <taxon>Brassicales</taxon>
        <taxon>Brassicaceae</taxon>
        <taxon>Camelineae</taxon>
        <taxon>Capsella</taxon>
    </lineage>
</organism>
<comment type="subcellular location">
    <subcellularLocation>
        <location evidence="1 5">Nucleus</location>
    </subcellularLocation>
</comment>
<sequence length="409" mass="46409">MNFSDNSEMWPVETAVQKLLQAVLDGTHRGWTYAIYWQPSFDNSGETVLVWGDGFYKGQEDSKRKTKSTPADQEPWNKVMLELKPEDSDVIVTDIEWFYLKSMSWSFSRGSGLVGHAFSTSTPVWVSGSDQIRRSGIERAKEEGDFGGETIACIPLANGVLELGSTELIPQSSDLINKIQNLFNLNTLHSLSPDWVNVAQSSSSRVISKSRKLENACSNPTNSSEVPDQKLLKKRVTRSSKSREKPRDHVEAERQRRNNLNQLFYALRAVVPKVSKMDKESLLSDTITYINELKAKVDKAVSERNEIEIQLEEVKKELAERRVASSKEPEGMEIEVKVIESYAMIKVKSSKQNHPEARMMKALMDMELEVDHASVVVVNDLMVQQATVKMDFKIYTQEQLRIMLISKIN</sequence>
<keyword evidence="10" id="KW-1185">Reference proteome</keyword>
<dbReference type="InterPro" id="IPR036638">
    <property type="entry name" value="HLH_DNA-bd_sf"/>
</dbReference>
<name>R0HCK7_9BRAS</name>
<dbReference type="PANTHER" id="PTHR11514">
    <property type="entry name" value="MYC"/>
    <property type="match status" value="1"/>
</dbReference>
<dbReference type="KEGG" id="crb:17888274"/>
<feature type="compositionally biased region" description="Basic and acidic residues" evidence="7">
    <location>
        <begin position="241"/>
        <end position="255"/>
    </location>
</feature>
<evidence type="ECO:0000256" key="6">
    <source>
        <dbReference type="SAM" id="Coils"/>
    </source>
</evidence>
<evidence type="ECO:0000313" key="9">
    <source>
        <dbReference type="EMBL" id="EOA27214.1"/>
    </source>
</evidence>
<feature type="region of interest" description="Disordered" evidence="7">
    <location>
        <begin position="209"/>
        <end position="255"/>
    </location>
</feature>
<dbReference type="AlphaFoldDB" id="R0HCK7"/>
<dbReference type="SMART" id="SM00353">
    <property type="entry name" value="HLH"/>
    <property type="match status" value="1"/>
</dbReference>
<evidence type="ECO:0000256" key="7">
    <source>
        <dbReference type="SAM" id="MobiDB-lite"/>
    </source>
</evidence>
<dbReference type="STRING" id="81985.R0HCK7"/>
<dbReference type="PANTHER" id="PTHR11514:SF133">
    <property type="entry name" value="TRANSCRIPTION FACTOR BHLH28"/>
    <property type="match status" value="1"/>
</dbReference>
<evidence type="ECO:0000256" key="4">
    <source>
        <dbReference type="ARBA" id="ARBA00023242"/>
    </source>
</evidence>
<keyword evidence="2 5" id="KW-0805">Transcription regulation</keyword>
<dbReference type="PROSITE" id="PS50888">
    <property type="entry name" value="BHLH"/>
    <property type="match status" value="1"/>
</dbReference>
<dbReference type="Pfam" id="PF00010">
    <property type="entry name" value="HLH"/>
    <property type="match status" value="1"/>
</dbReference>
<evidence type="ECO:0000313" key="10">
    <source>
        <dbReference type="Proteomes" id="UP000029121"/>
    </source>
</evidence>
<evidence type="ECO:0000259" key="8">
    <source>
        <dbReference type="PROSITE" id="PS50888"/>
    </source>
</evidence>
<proteinExistence type="predicted"/>
<evidence type="ECO:0000256" key="2">
    <source>
        <dbReference type="ARBA" id="ARBA00023015"/>
    </source>
</evidence>
<dbReference type="InterPro" id="IPR011598">
    <property type="entry name" value="bHLH_dom"/>
</dbReference>
<keyword evidence="6" id="KW-0175">Coiled coil</keyword>
<dbReference type="EMBL" id="KB870808">
    <property type="protein sequence ID" value="EOA27214.1"/>
    <property type="molecule type" value="Genomic_DNA"/>
</dbReference>
<dbReference type="eggNOG" id="ENOG502QUFW">
    <property type="taxonomic scope" value="Eukaryota"/>
</dbReference>
<dbReference type="GO" id="GO:0003700">
    <property type="term" value="F:DNA-binding transcription factor activity"/>
    <property type="evidence" value="ECO:0007669"/>
    <property type="project" value="InterPro"/>
</dbReference>
<reference evidence="10" key="1">
    <citation type="journal article" date="2013" name="Nat. Genet.">
        <title>The Capsella rubella genome and the genomic consequences of rapid mating system evolution.</title>
        <authorList>
            <person name="Slotte T."/>
            <person name="Hazzouri K.M."/>
            <person name="Agren J.A."/>
            <person name="Koenig D."/>
            <person name="Maumus F."/>
            <person name="Guo Y.L."/>
            <person name="Steige K."/>
            <person name="Platts A.E."/>
            <person name="Escobar J.S."/>
            <person name="Newman L.K."/>
            <person name="Wang W."/>
            <person name="Mandakova T."/>
            <person name="Vello E."/>
            <person name="Smith L.M."/>
            <person name="Henz S.R."/>
            <person name="Steffen J."/>
            <person name="Takuno S."/>
            <person name="Brandvain Y."/>
            <person name="Coop G."/>
            <person name="Andolfatto P."/>
            <person name="Hu T.T."/>
            <person name="Blanchette M."/>
            <person name="Clark R.M."/>
            <person name="Quesneville H."/>
            <person name="Nordborg M."/>
            <person name="Gaut B.S."/>
            <person name="Lysak M.A."/>
            <person name="Jenkins J."/>
            <person name="Grimwood J."/>
            <person name="Chapman J."/>
            <person name="Prochnik S."/>
            <person name="Shu S."/>
            <person name="Rokhsar D."/>
            <person name="Schmutz J."/>
            <person name="Weigel D."/>
            <person name="Wright S.I."/>
        </authorList>
    </citation>
    <scope>NUCLEOTIDE SEQUENCE [LARGE SCALE GENOMIC DNA]</scope>
    <source>
        <strain evidence="10">cv. Monte Gargano</strain>
    </source>
</reference>
<evidence type="ECO:0000256" key="1">
    <source>
        <dbReference type="ARBA" id="ARBA00004123"/>
    </source>
</evidence>